<evidence type="ECO:0000313" key="1">
    <source>
        <dbReference type="EMBL" id="SER90231.1"/>
    </source>
</evidence>
<dbReference type="EMBL" id="FOGS01000004">
    <property type="protein sequence ID" value="SER90231.1"/>
    <property type="molecule type" value="Genomic_DNA"/>
</dbReference>
<dbReference type="SUPFAM" id="SSF54427">
    <property type="entry name" value="NTF2-like"/>
    <property type="match status" value="1"/>
</dbReference>
<reference evidence="2" key="1">
    <citation type="submission" date="2016-10" db="EMBL/GenBank/DDBJ databases">
        <authorList>
            <person name="Varghese N."/>
            <person name="Submissions S."/>
        </authorList>
    </citation>
    <scope>NUCLEOTIDE SEQUENCE [LARGE SCALE GENOMIC DNA]</scope>
    <source>
        <strain evidence="2">CGMCC 1.6495</strain>
    </source>
</reference>
<keyword evidence="2" id="KW-1185">Reference proteome</keyword>
<dbReference type="InterPro" id="IPR009959">
    <property type="entry name" value="Cyclase_SnoaL-like"/>
</dbReference>
<dbReference type="GO" id="GO:0030638">
    <property type="term" value="P:polyketide metabolic process"/>
    <property type="evidence" value="ECO:0007669"/>
    <property type="project" value="InterPro"/>
</dbReference>
<evidence type="ECO:0000313" key="2">
    <source>
        <dbReference type="Proteomes" id="UP000198505"/>
    </source>
</evidence>
<protein>
    <submittedName>
        <fullName evidence="1">Predicted ester cyclase</fullName>
    </submittedName>
</protein>
<accession>A0A1H9SZB4</accession>
<organism evidence="1 2">
    <name type="scientific">Vreelandella subterranea</name>
    <dbReference type="NCBI Taxonomy" id="416874"/>
    <lineage>
        <taxon>Bacteria</taxon>
        <taxon>Pseudomonadati</taxon>
        <taxon>Pseudomonadota</taxon>
        <taxon>Gammaproteobacteria</taxon>
        <taxon>Oceanospirillales</taxon>
        <taxon>Halomonadaceae</taxon>
        <taxon>Vreelandella</taxon>
    </lineage>
</organism>
<dbReference type="Gene3D" id="3.10.450.50">
    <property type="match status" value="1"/>
</dbReference>
<gene>
    <name evidence="1" type="ORF">SAMN04487958_104113</name>
</gene>
<name>A0A1H9SZB4_9GAMM</name>
<sequence>MSNVDLEATYRDYITCLNRQDWTNLGQFVHEDVHHNGKPLGLDGYRAMLEVDYEQIPDLHFNIELLIADPPHIACRLRFDVAPKGNFLGLPINGQNVTFCENVFYLFHDQKIREVWSVIDKTAIEAQLG</sequence>
<dbReference type="Pfam" id="PF07366">
    <property type="entry name" value="SnoaL"/>
    <property type="match status" value="1"/>
</dbReference>
<dbReference type="STRING" id="416874.SAMN04487958_104113"/>
<proteinExistence type="predicted"/>
<dbReference type="Proteomes" id="UP000198505">
    <property type="component" value="Unassembled WGS sequence"/>
</dbReference>
<dbReference type="InterPro" id="IPR032710">
    <property type="entry name" value="NTF2-like_dom_sf"/>
</dbReference>
<dbReference type="RefSeq" id="WP_092826745.1">
    <property type="nucleotide sequence ID" value="NZ_FOGS01000004.1"/>
</dbReference>
<dbReference type="AlphaFoldDB" id="A0A1H9SZB4"/>